<organism evidence="6 7">
    <name type="scientific">Ideonella oryzae</name>
    <dbReference type="NCBI Taxonomy" id="2937441"/>
    <lineage>
        <taxon>Bacteria</taxon>
        <taxon>Pseudomonadati</taxon>
        <taxon>Pseudomonadota</taxon>
        <taxon>Betaproteobacteria</taxon>
        <taxon>Burkholderiales</taxon>
        <taxon>Sphaerotilaceae</taxon>
        <taxon>Ideonella</taxon>
    </lineage>
</organism>
<dbReference type="EMBL" id="JAMXMC010000010">
    <property type="protein sequence ID" value="MCO5978402.1"/>
    <property type="molecule type" value="Genomic_DNA"/>
</dbReference>
<accession>A0ABT1BSM6</accession>
<evidence type="ECO:0000259" key="5">
    <source>
        <dbReference type="SMART" id="SM00858"/>
    </source>
</evidence>
<sequence length="239" mass="25370">MPSFRPLPRLTATALCVLAAHAWAQQAEVPAELRNEVTRLAEEAATQRDAQQPGLKVKVEVGQLDPRLQLAPCQRIQPYLPPGLPAWGRTRIGLKCIQGAKPWNISVPVTVHVYRNAQVLREALPGGTVLDAGQMMEAEVDIAAAPGAAILDPAQAVGRTLSRPLAAGATLRVTDFKPRQWFAAGSTVHVVASGPGWSAATEGQAMNPGIEGQLVRVKVDSGKLLVGRPTADGWVEISP</sequence>
<feature type="signal peptide" evidence="4">
    <location>
        <begin position="1"/>
        <end position="27"/>
    </location>
</feature>
<dbReference type="InterPro" id="IPR041231">
    <property type="entry name" value="FlgA_N"/>
</dbReference>
<proteinExistence type="inferred from homology"/>
<dbReference type="PANTHER" id="PTHR36307:SF1">
    <property type="entry name" value="FLAGELLA BASAL BODY P-RING FORMATION PROTEIN FLGA"/>
    <property type="match status" value="1"/>
</dbReference>
<comment type="similarity">
    <text evidence="4">Belongs to the FlgA family.</text>
</comment>
<dbReference type="NCBIfam" id="TIGR03170">
    <property type="entry name" value="flgA_cterm"/>
    <property type="match status" value="1"/>
</dbReference>
<keyword evidence="7" id="KW-1185">Reference proteome</keyword>
<dbReference type="RefSeq" id="WP_252771010.1">
    <property type="nucleotide sequence ID" value="NZ_JAMXMC010000010.1"/>
</dbReference>
<protein>
    <recommendedName>
        <fullName evidence="4">Flagella basal body P-ring formation protein FlgA</fullName>
    </recommendedName>
</protein>
<keyword evidence="4" id="KW-1005">Bacterial flagellum biogenesis</keyword>
<feature type="domain" description="SAF" evidence="5">
    <location>
        <begin position="115"/>
        <end position="177"/>
    </location>
</feature>
<feature type="chain" id="PRO_5044987444" description="Flagella basal body P-ring formation protein FlgA" evidence="4">
    <location>
        <begin position="28"/>
        <end position="239"/>
    </location>
</feature>
<evidence type="ECO:0000256" key="2">
    <source>
        <dbReference type="ARBA" id="ARBA00022729"/>
    </source>
</evidence>
<evidence type="ECO:0000313" key="7">
    <source>
        <dbReference type="Proteomes" id="UP001204851"/>
    </source>
</evidence>
<evidence type="ECO:0000256" key="1">
    <source>
        <dbReference type="ARBA" id="ARBA00004418"/>
    </source>
</evidence>
<dbReference type="Proteomes" id="UP001204851">
    <property type="component" value="Unassembled WGS sequence"/>
</dbReference>
<dbReference type="PANTHER" id="PTHR36307">
    <property type="entry name" value="FLAGELLA BASAL BODY P-RING FORMATION PROTEIN FLGA"/>
    <property type="match status" value="1"/>
</dbReference>
<dbReference type="SMART" id="SM00858">
    <property type="entry name" value="SAF"/>
    <property type="match status" value="1"/>
</dbReference>
<comment type="function">
    <text evidence="4">Involved in the assembly process of the P-ring formation. It may associate with FlgF on the rod constituting a structure essential for the P-ring assembly or may act as a modulator protein for the P-ring assembly.</text>
</comment>
<keyword evidence="6" id="KW-0969">Cilium</keyword>
<evidence type="ECO:0000313" key="6">
    <source>
        <dbReference type="EMBL" id="MCO5978402.1"/>
    </source>
</evidence>
<name>A0ABT1BSM6_9BURK</name>
<comment type="caution">
    <text evidence="6">The sequence shown here is derived from an EMBL/GenBank/DDBJ whole genome shotgun (WGS) entry which is preliminary data.</text>
</comment>
<gene>
    <name evidence="6" type="primary">flgA</name>
    <name evidence="6" type="ORF">M0L44_17020</name>
</gene>
<keyword evidence="2 4" id="KW-0732">Signal</keyword>
<dbReference type="Gene3D" id="2.30.30.760">
    <property type="match status" value="1"/>
</dbReference>
<dbReference type="InterPro" id="IPR013974">
    <property type="entry name" value="SAF"/>
</dbReference>
<reference evidence="6 7" key="1">
    <citation type="submission" date="2022-06" db="EMBL/GenBank/DDBJ databases">
        <title>Ideonella sp. NS12-5 Genome sequencing and assembly.</title>
        <authorList>
            <person name="Jung Y."/>
        </authorList>
    </citation>
    <scope>NUCLEOTIDE SEQUENCE [LARGE SCALE GENOMIC DNA]</scope>
    <source>
        <strain evidence="6 7">NS12-5</strain>
    </source>
</reference>
<keyword evidence="3 4" id="KW-0574">Periplasm</keyword>
<keyword evidence="6" id="KW-0966">Cell projection</keyword>
<dbReference type="Pfam" id="PF13144">
    <property type="entry name" value="ChapFlgA"/>
    <property type="match status" value="1"/>
</dbReference>
<dbReference type="Pfam" id="PF17656">
    <property type="entry name" value="ChapFlgA_N"/>
    <property type="match status" value="1"/>
</dbReference>
<evidence type="ECO:0000256" key="4">
    <source>
        <dbReference type="RuleBase" id="RU362063"/>
    </source>
</evidence>
<keyword evidence="6" id="KW-0282">Flagellum</keyword>
<dbReference type="CDD" id="cd11614">
    <property type="entry name" value="SAF_CpaB_FlgA_like"/>
    <property type="match status" value="1"/>
</dbReference>
<comment type="subcellular location">
    <subcellularLocation>
        <location evidence="1 4">Periplasm</location>
    </subcellularLocation>
</comment>
<dbReference type="InterPro" id="IPR017585">
    <property type="entry name" value="SAF_FlgA"/>
</dbReference>
<dbReference type="InterPro" id="IPR039246">
    <property type="entry name" value="Flagellar_FlgA"/>
</dbReference>
<evidence type="ECO:0000256" key="3">
    <source>
        <dbReference type="ARBA" id="ARBA00022764"/>
    </source>
</evidence>